<dbReference type="InterPro" id="IPR051731">
    <property type="entry name" value="DENND11/AVL9_GEFs"/>
</dbReference>
<dbReference type="Proteomes" id="UP000035642">
    <property type="component" value="Unassembled WGS sequence"/>
</dbReference>
<organism evidence="2 3">
    <name type="scientific">Angiostrongylus cantonensis</name>
    <name type="common">Rat lungworm</name>
    <dbReference type="NCBI Taxonomy" id="6313"/>
    <lineage>
        <taxon>Eukaryota</taxon>
        <taxon>Metazoa</taxon>
        <taxon>Ecdysozoa</taxon>
        <taxon>Nematoda</taxon>
        <taxon>Chromadorea</taxon>
        <taxon>Rhabditida</taxon>
        <taxon>Rhabditina</taxon>
        <taxon>Rhabditomorpha</taxon>
        <taxon>Strongyloidea</taxon>
        <taxon>Metastrongylidae</taxon>
        <taxon>Angiostrongylus</taxon>
    </lineage>
</organism>
<dbReference type="AlphaFoldDB" id="A0A0K0CWA2"/>
<evidence type="ECO:0000313" key="2">
    <source>
        <dbReference type="Proteomes" id="UP000035642"/>
    </source>
</evidence>
<sequence length="573" mass="63706">MEALDPTLRNPSSGFLLVAVEFSYPKLDGKGEGGLSDEWINLPSLALPDGAHNTNDDVIFFILPSKDRKGESVFGISCCRQIASEDLLLKGDDITRSTVQKSVCVLSRIPLYGALRTKLQVEVLSQMYTNLCDMFDDGAVDEQAASIDISVQDLFLRFRHRTLVLFKLLLLEKKVIPLQCNDIEGLRYCSAPCCDIEKAIEPMTKSTGKRINISGAHYSLIPALTIASWARCHSQKKKINENPTSEFQPLISTEHAKDISEIIIPSSSVTLDKGPVLEKDSFGFPLSIFINGNLFHPYVSLSYLDMIRSKSVRGFTIGATNALFVTKRDLIDVIITVDDQDCGQIEFLDGSLKRELTLTSADLRFGDYLLKNIEENRRSTAMFEGNDEWLRMQMREYLLSMGASSRSDLAVAIADYGVSFIHSWRFTRNYQIWMTGSHEDLSGIAPGYSLSCSSFFERDFRLIASYSKLHAFCGQLGVYDVFLRMEHAVGGSEGARKALSALSSTGKNIGETSSRVRHSVSNWFRGGVTNAEEATEEFTETSPVKGFSTWFRALRDEEADGTAQGQPSSKDSM</sequence>
<proteinExistence type="predicted"/>
<dbReference type="WBParaSite" id="ACAC_0000169801-mRNA-1">
    <property type="protein sequence ID" value="ACAC_0000169801-mRNA-1"/>
    <property type="gene ID" value="ACAC_0000169801"/>
</dbReference>
<protein>
    <submittedName>
        <fullName evidence="3">Avl9 domain-containing protein</fullName>
    </submittedName>
</protein>
<dbReference type="PANTHER" id="PTHR31017:SF1">
    <property type="entry name" value="LATE SECRETORY PATHWAY PROTEIN AVL9 HOMOLOG"/>
    <property type="match status" value="1"/>
</dbReference>
<reference evidence="2" key="1">
    <citation type="submission" date="2012-09" db="EMBL/GenBank/DDBJ databases">
        <authorList>
            <person name="Martin A.A."/>
        </authorList>
    </citation>
    <scope>NUCLEOTIDE SEQUENCE</scope>
</reference>
<name>A0A0K0CWA2_ANGCA</name>
<dbReference type="GO" id="GO:0005737">
    <property type="term" value="C:cytoplasm"/>
    <property type="evidence" value="ECO:0007669"/>
    <property type="project" value="TreeGrafter"/>
</dbReference>
<dbReference type="Pfam" id="PF09794">
    <property type="entry name" value="Avl9"/>
    <property type="match status" value="1"/>
</dbReference>
<accession>A0A0K0CWA2</accession>
<reference evidence="3" key="2">
    <citation type="submission" date="2017-02" db="UniProtKB">
        <authorList>
            <consortium name="WormBaseParasite"/>
        </authorList>
    </citation>
    <scope>IDENTIFICATION</scope>
</reference>
<dbReference type="PANTHER" id="PTHR31017">
    <property type="entry name" value="LATE SECRETORY PATHWAY PROTEIN AVL9-RELATED"/>
    <property type="match status" value="1"/>
</dbReference>
<dbReference type="InterPro" id="IPR018307">
    <property type="entry name" value="ABL9/DENND6_dom"/>
</dbReference>
<feature type="domain" description="AVL9/DENND6" evidence="1">
    <location>
        <begin position="20"/>
        <end position="401"/>
    </location>
</feature>
<evidence type="ECO:0000313" key="3">
    <source>
        <dbReference type="WBParaSite" id="ACAC_0000169801-mRNA-1"/>
    </source>
</evidence>
<evidence type="ECO:0000259" key="1">
    <source>
        <dbReference type="Pfam" id="PF09794"/>
    </source>
</evidence>
<keyword evidence="2" id="KW-1185">Reference proteome</keyword>